<name>A0A3Q0KF09_SCHMA</name>
<keyword evidence="1 3" id="KW-0175">Coiled coil</keyword>
<reference evidence="4" key="1">
    <citation type="journal article" date="2012" name="PLoS Negl. Trop. Dis.">
        <title>A systematically improved high quality genome and transcriptome of the human blood fluke Schistosoma mansoni.</title>
        <authorList>
            <person name="Protasio A.V."/>
            <person name="Tsai I.J."/>
            <person name="Babbage A."/>
            <person name="Nichol S."/>
            <person name="Hunt M."/>
            <person name="Aslett M.A."/>
            <person name="De Silva N."/>
            <person name="Velarde G.S."/>
            <person name="Anderson T.J."/>
            <person name="Clark R.C."/>
            <person name="Davidson C."/>
            <person name="Dillon G.P."/>
            <person name="Holroyd N.E."/>
            <person name="LoVerde P.T."/>
            <person name="Lloyd C."/>
            <person name="McQuillan J."/>
            <person name="Oliveira G."/>
            <person name="Otto T.D."/>
            <person name="Parker-Manuel S.J."/>
            <person name="Quail M.A."/>
            <person name="Wilson R.A."/>
            <person name="Zerlotini A."/>
            <person name="Dunne D.W."/>
            <person name="Berriman M."/>
        </authorList>
    </citation>
    <scope>NUCLEOTIDE SEQUENCE [LARGE SCALE GENOMIC DNA]</scope>
    <source>
        <strain evidence="4">Puerto Rican</strain>
    </source>
</reference>
<dbReference type="PANTHER" id="PTHR22420">
    <property type="entry name" value="PROTEIN FAM81A"/>
    <property type="match status" value="1"/>
</dbReference>
<proteinExistence type="inferred from homology"/>
<reference evidence="5" key="2">
    <citation type="submission" date="2018-12" db="UniProtKB">
        <authorList>
            <consortium name="WormBaseParasite"/>
        </authorList>
    </citation>
    <scope>IDENTIFICATION</scope>
    <source>
        <strain evidence="5">Puerto Rican</strain>
    </source>
</reference>
<dbReference type="InParanoid" id="A0A3Q0KF09"/>
<evidence type="ECO:0000313" key="5">
    <source>
        <dbReference type="WBParaSite" id="Smp_042700.1"/>
    </source>
</evidence>
<dbReference type="PANTHER" id="PTHR22420:SF4">
    <property type="entry name" value="PROTEIN FAM81A"/>
    <property type="match status" value="1"/>
</dbReference>
<feature type="coiled-coil region" evidence="3">
    <location>
        <begin position="84"/>
        <end position="111"/>
    </location>
</feature>
<feature type="coiled-coil region" evidence="3">
    <location>
        <begin position="216"/>
        <end position="254"/>
    </location>
</feature>
<accession>A0A3Q0KF09</accession>
<dbReference type="WBParaSite" id="Smp_042700.1">
    <property type="protein sequence ID" value="Smp_042700.1"/>
    <property type="gene ID" value="Smp_042700"/>
</dbReference>
<sequence length="408" mass="47893">MAHNRTELPHIPTTKTSVVSYPHQSIDYIKEIPKCDRQSLVEWRLGVQESITVGILEKISLLKADMIEHLKRSNFLEHEQKSQKDILINEIKTLLQNIEKIDLEVRNFEENVRDKWSTVKDAAVSLKNLENHHLTSLTDVRSRITRCDQAISTLSQRTNQTIEEVRQLVDTYKHDVNELNGHLKLHEHKFAEITNQIDRDNVKFNSAVQRLEETLYKQIADVERRLQQKISELQNEIQVSIQQCQDEKRSLESRLLDSIHTIAANLENRIKVKFTCITVTVIYLENIPRTRLLRTNNIELELKKANELKIDDELYDRVENVEANSSNFKQQVLGTFKEIETRMNKLSDDLYEHHRQTIETVREEMREGFHTMHDTLTSAKSVLENKLRISEETLHMELSQLRKLIVLV</sequence>
<organism evidence="4 5">
    <name type="scientific">Schistosoma mansoni</name>
    <name type="common">Blood fluke</name>
    <dbReference type="NCBI Taxonomy" id="6183"/>
    <lineage>
        <taxon>Eukaryota</taxon>
        <taxon>Metazoa</taxon>
        <taxon>Spiralia</taxon>
        <taxon>Lophotrochozoa</taxon>
        <taxon>Platyhelminthes</taxon>
        <taxon>Trematoda</taxon>
        <taxon>Digenea</taxon>
        <taxon>Strigeidida</taxon>
        <taxon>Schistosomatoidea</taxon>
        <taxon>Schistosomatidae</taxon>
        <taxon>Schistosoma</taxon>
    </lineage>
</organism>
<comment type="similarity">
    <text evidence="2">Belongs to the FAM81 family.</text>
</comment>
<dbReference type="InterPro" id="IPR029619">
    <property type="entry name" value="FAM81"/>
</dbReference>
<protein>
    <submittedName>
        <fullName evidence="5">Subfamily M23B non-peptidase homologue (M23 family)</fullName>
    </submittedName>
</protein>
<dbReference type="AlphaFoldDB" id="A0A3Q0KF09"/>
<dbReference type="Gene3D" id="1.20.5.1230">
    <property type="entry name" value="Apolipoprotein A-I"/>
    <property type="match status" value="1"/>
</dbReference>
<dbReference type="Proteomes" id="UP000008854">
    <property type="component" value="Unassembled WGS sequence"/>
</dbReference>
<evidence type="ECO:0000313" key="4">
    <source>
        <dbReference type="Proteomes" id="UP000008854"/>
    </source>
</evidence>
<evidence type="ECO:0000256" key="3">
    <source>
        <dbReference type="SAM" id="Coils"/>
    </source>
</evidence>
<keyword evidence="4" id="KW-1185">Reference proteome</keyword>
<evidence type="ECO:0000256" key="1">
    <source>
        <dbReference type="ARBA" id="ARBA00023054"/>
    </source>
</evidence>
<evidence type="ECO:0000256" key="2">
    <source>
        <dbReference type="ARBA" id="ARBA00046344"/>
    </source>
</evidence>